<dbReference type="Proteomes" id="UP000032309">
    <property type="component" value="Unassembled WGS sequence"/>
</dbReference>
<gene>
    <name evidence="7" type="ORF">BROSI_A3430</name>
</gene>
<protein>
    <submittedName>
        <fullName evidence="7">ABC-2 type transport system ATP-binding protein</fullName>
    </submittedName>
</protein>
<accession>A0ABQ0K1E7</accession>
<comment type="caution">
    <text evidence="7">The sequence shown here is derived from an EMBL/GenBank/DDBJ whole genome shotgun (WGS) entry which is preliminary data.</text>
</comment>
<evidence type="ECO:0000256" key="1">
    <source>
        <dbReference type="ARBA" id="ARBA00005417"/>
    </source>
</evidence>
<reference evidence="8" key="1">
    <citation type="journal article" date="2015" name="Genome Announc.">
        <title>Draft Genome Sequence of an Anaerobic Ammonium-Oxidizing Bacterium, "Candidatus Brocadia sinica".</title>
        <authorList>
            <person name="Oshiki M."/>
            <person name="Shinyako-Hata K."/>
            <person name="Satoh H."/>
            <person name="Okabe S."/>
        </authorList>
    </citation>
    <scope>NUCLEOTIDE SEQUENCE [LARGE SCALE GENOMIC DNA]</scope>
    <source>
        <strain evidence="8">JPN1</strain>
    </source>
</reference>
<evidence type="ECO:0000256" key="3">
    <source>
        <dbReference type="ARBA" id="ARBA00022458"/>
    </source>
</evidence>
<dbReference type="InterPro" id="IPR003593">
    <property type="entry name" value="AAA+_ATPase"/>
</dbReference>
<dbReference type="PANTHER" id="PTHR42711:SF5">
    <property type="entry name" value="ABC TRANSPORTER ATP-BINDING PROTEIN NATA"/>
    <property type="match status" value="1"/>
</dbReference>
<dbReference type="SMART" id="SM00382">
    <property type="entry name" value="AAA"/>
    <property type="match status" value="1"/>
</dbReference>
<dbReference type="GO" id="GO:0005524">
    <property type="term" value="F:ATP binding"/>
    <property type="evidence" value="ECO:0007669"/>
    <property type="project" value="UniProtKB-KW"/>
</dbReference>
<dbReference type="EMBL" id="BAFN01000001">
    <property type="protein sequence ID" value="GAN34886.1"/>
    <property type="molecule type" value="Genomic_DNA"/>
</dbReference>
<keyword evidence="8" id="KW-1185">Reference proteome</keyword>
<evidence type="ECO:0000313" key="7">
    <source>
        <dbReference type="EMBL" id="GAN34886.1"/>
    </source>
</evidence>
<dbReference type="PROSITE" id="PS50893">
    <property type="entry name" value="ABC_TRANSPORTER_2"/>
    <property type="match status" value="1"/>
</dbReference>
<dbReference type="Pfam" id="PF00005">
    <property type="entry name" value="ABC_tran"/>
    <property type="match status" value="1"/>
</dbReference>
<dbReference type="InterPro" id="IPR050763">
    <property type="entry name" value="ABC_transporter_ATP-binding"/>
</dbReference>
<keyword evidence="2" id="KW-0813">Transport</keyword>
<evidence type="ECO:0000256" key="5">
    <source>
        <dbReference type="ARBA" id="ARBA00022840"/>
    </source>
</evidence>
<organism evidence="7 8">
    <name type="scientific">Candidatus Brocadia sinica JPN1</name>
    <dbReference type="NCBI Taxonomy" id="1197129"/>
    <lineage>
        <taxon>Bacteria</taxon>
        <taxon>Pseudomonadati</taxon>
        <taxon>Planctomycetota</taxon>
        <taxon>Candidatus Brocadiia</taxon>
        <taxon>Candidatus Brocadiales</taxon>
        <taxon>Candidatus Brocadiaceae</taxon>
        <taxon>Candidatus Brocadia</taxon>
    </lineage>
</organism>
<keyword evidence="3" id="KW-0536">Nodulation</keyword>
<evidence type="ECO:0000256" key="4">
    <source>
        <dbReference type="ARBA" id="ARBA00022741"/>
    </source>
</evidence>
<evidence type="ECO:0000256" key="2">
    <source>
        <dbReference type="ARBA" id="ARBA00022448"/>
    </source>
</evidence>
<feature type="domain" description="ABC transporter" evidence="6">
    <location>
        <begin position="3"/>
        <end position="232"/>
    </location>
</feature>
<proteinExistence type="inferred from homology"/>
<dbReference type="SUPFAM" id="SSF52540">
    <property type="entry name" value="P-loop containing nucleoside triphosphate hydrolases"/>
    <property type="match status" value="1"/>
</dbReference>
<evidence type="ECO:0000259" key="6">
    <source>
        <dbReference type="PROSITE" id="PS50893"/>
    </source>
</evidence>
<dbReference type="PANTHER" id="PTHR42711">
    <property type="entry name" value="ABC TRANSPORTER ATP-BINDING PROTEIN"/>
    <property type="match status" value="1"/>
</dbReference>
<name>A0ABQ0K1E7_9BACT</name>
<dbReference type="InterPro" id="IPR027417">
    <property type="entry name" value="P-loop_NTPase"/>
</dbReference>
<keyword evidence="5 7" id="KW-0067">ATP-binding</keyword>
<dbReference type="Gene3D" id="3.40.50.300">
    <property type="entry name" value="P-loop containing nucleotide triphosphate hydrolases"/>
    <property type="match status" value="1"/>
</dbReference>
<comment type="similarity">
    <text evidence="1">Belongs to the ABC transporter superfamily.</text>
</comment>
<evidence type="ECO:0000313" key="8">
    <source>
        <dbReference type="Proteomes" id="UP000032309"/>
    </source>
</evidence>
<sequence>MILKIENLIKKFDQTKGISSLSFSVRRGEIVGLLGPNGAGKTTTIHIILGVLESDDGCISIFGEDLKQHRKSIMKQVSFSAGYAQLPGNLTVWQNLHIFGLLYGVKKLKNRIHFLLEEFHLEDLAHTKSGVLSAGEQTRLHLAKALLNSPQLLLLDEPTASLDPNTAQTIRQKIKDYVLSSGAGVLWTSHNMHEVEAVCDRVLFLSHGKILLEGNPRKLPIEYKKKNLEELFIAVANEPGFF</sequence>
<keyword evidence="4" id="KW-0547">Nucleotide-binding</keyword>
<dbReference type="InterPro" id="IPR003439">
    <property type="entry name" value="ABC_transporter-like_ATP-bd"/>
</dbReference>